<dbReference type="Pfam" id="PF24894">
    <property type="entry name" value="Hexapep_GlmU"/>
    <property type="match status" value="1"/>
</dbReference>
<feature type="region of interest" description="Disordered" evidence="7">
    <location>
        <begin position="58"/>
        <end position="91"/>
    </location>
</feature>
<dbReference type="GO" id="GO:0005085">
    <property type="term" value="F:guanyl-nucleotide exchange factor activity"/>
    <property type="evidence" value="ECO:0007669"/>
    <property type="project" value="TreeGrafter"/>
</dbReference>
<evidence type="ECO:0000256" key="6">
    <source>
        <dbReference type="ARBA" id="ARBA00046432"/>
    </source>
</evidence>
<dbReference type="GO" id="GO:0002183">
    <property type="term" value="P:cytoplasmic translational initiation"/>
    <property type="evidence" value="ECO:0007669"/>
    <property type="project" value="TreeGrafter"/>
</dbReference>
<evidence type="ECO:0000256" key="5">
    <source>
        <dbReference type="ARBA" id="ARBA00022917"/>
    </source>
</evidence>
<name>A0A9P7K276_9AGAR</name>
<keyword evidence="5" id="KW-0648">Protein biosynthesis</keyword>
<feature type="compositionally biased region" description="Acidic residues" evidence="7">
    <location>
        <begin position="70"/>
        <end position="91"/>
    </location>
</feature>
<gene>
    <name evidence="9" type="ORF">H0H81_012020</name>
</gene>
<evidence type="ECO:0000313" key="10">
    <source>
        <dbReference type="Proteomes" id="UP000717328"/>
    </source>
</evidence>
<proteinExistence type="inferred from homology"/>
<evidence type="ECO:0000256" key="7">
    <source>
        <dbReference type="SAM" id="MobiDB-lite"/>
    </source>
</evidence>
<accession>A0A9P7K276</accession>
<keyword evidence="3" id="KW-0963">Cytoplasm</keyword>
<dbReference type="GO" id="GO:0005829">
    <property type="term" value="C:cytosol"/>
    <property type="evidence" value="ECO:0007669"/>
    <property type="project" value="UniProtKB-SubCell"/>
</dbReference>
<dbReference type="OrthoDB" id="1733332at2759"/>
<evidence type="ECO:0000256" key="3">
    <source>
        <dbReference type="ARBA" id="ARBA00022490"/>
    </source>
</evidence>
<dbReference type="AlphaFoldDB" id="A0A9P7K276"/>
<dbReference type="InterPro" id="IPR056818">
    <property type="entry name" value="GlmU/GlgC-like_hexapep"/>
</dbReference>
<evidence type="ECO:0000256" key="1">
    <source>
        <dbReference type="ARBA" id="ARBA00004514"/>
    </source>
</evidence>
<dbReference type="PANTHER" id="PTHR45989">
    <property type="entry name" value="TRANSLATION INITIATION FACTOR EIF-2B SUBUNIT GAMMA"/>
    <property type="match status" value="1"/>
</dbReference>
<evidence type="ECO:0000256" key="4">
    <source>
        <dbReference type="ARBA" id="ARBA00022540"/>
    </source>
</evidence>
<dbReference type="Gene3D" id="2.160.10.10">
    <property type="entry name" value="Hexapeptide repeat proteins"/>
    <property type="match status" value="1"/>
</dbReference>
<dbReference type="Proteomes" id="UP000717328">
    <property type="component" value="Unassembled WGS sequence"/>
</dbReference>
<dbReference type="GO" id="GO:0003743">
    <property type="term" value="F:translation initiation factor activity"/>
    <property type="evidence" value="ECO:0007669"/>
    <property type="project" value="TreeGrafter"/>
</dbReference>
<evidence type="ECO:0000259" key="8">
    <source>
        <dbReference type="Pfam" id="PF24894"/>
    </source>
</evidence>
<evidence type="ECO:0000313" key="9">
    <source>
        <dbReference type="EMBL" id="KAG5635216.1"/>
    </source>
</evidence>
<dbReference type="InterPro" id="IPR011004">
    <property type="entry name" value="Trimer_LpxA-like_sf"/>
</dbReference>
<keyword evidence="10" id="KW-1185">Reference proteome</keyword>
<dbReference type="PANTHER" id="PTHR45989:SF1">
    <property type="entry name" value="TRANSLATION INITIATION FACTOR EIF-2B SUBUNIT GAMMA"/>
    <property type="match status" value="1"/>
</dbReference>
<comment type="subunit">
    <text evidence="6">Component of the translation initiation factor 2B (eIF2B) complex which is a heterodecamer of two sets of five different subunits: alpha, beta, gamma, delta and epsilon. Subunits alpha, beta and delta comprise a regulatory subcomplex and subunits epsilon and gamma comprise a catalytic subcomplex. Within the complex, the hexameric regulatory complex resides at the center, with the two heterodimeric catalytic subcomplexes bound on opposite sides.</text>
</comment>
<keyword evidence="4" id="KW-0396">Initiation factor</keyword>
<organism evidence="9 10">
    <name type="scientific">Sphagnurus paluster</name>
    <dbReference type="NCBI Taxonomy" id="117069"/>
    <lineage>
        <taxon>Eukaryota</taxon>
        <taxon>Fungi</taxon>
        <taxon>Dikarya</taxon>
        <taxon>Basidiomycota</taxon>
        <taxon>Agaricomycotina</taxon>
        <taxon>Agaricomycetes</taxon>
        <taxon>Agaricomycetidae</taxon>
        <taxon>Agaricales</taxon>
        <taxon>Tricholomatineae</taxon>
        <taxon>Lyophyllaceae</taxon>
        <taxon>Sphagnurus</taxon>
    </lineage>
</organism>
<reference evidence="9" key="2">
    <citation type="submission" date="2021-10" db="EMBL/GenBank/DDBJ databases">
        <title>Phylogenomics reveals ancestral predisposition of the termite-cultivated fungus Termitomyces towards a domesticated lifestyle.</title>
        <authorList>
            <person name="Auxier B."/>
            <person name="Grum-Grzhimaylo A."/>
            <person name="Cardenas M.E."/>
            <person name="Lodge J.D."/>
            <person name="Laessoe T."/>
            <person name="Pedersen O."/>
            <person name="Smith M.E."/>
            <person name="Kuyper T.W."/>
            <person name="Franco-Molano E.A."/>
            <person name="Baroni T.J."/>
            <person name="Aanen D.K."/>
        </authorList>
    </citation>
    <scope>NUCLEOTIDE SEQUENCE</scope>
    <source>
        <strain evidence="9">D49</strain>
    </source>
</reference>
<dbReference type="EMBL" id="JABCKI010006147">
    <property type="protein sequence ID" value="KAG5635216.1"/>
    <property type="molecule type" value="Genomic_DNA"/>
</dbReference>
<dbReference type="InterPro" id="IPR051960">
    <property type="entry name" value="eIF2B_gamma"/>
</dbReference>
<comment type="subcellular location">
    <subcellularLocation>
        <location evidence="1">Cytoplasm</location>
        <location evidence="1">Cytosol</location>
    </subcellularLocation>
</comment>
<evidence type="ECO:0000256" key="2">
    <source>
        <dbReference type="ARBA" id="ARBA00007878"/>
    </source>
</evidence>
<feature type="domain" description="Glucose-1-phosphate adenylyltransferase/Bifunctional protein GlmU-like C-terminal hexapeptide" evidence="8">
    <location>
        <begin position="4"/>
        <end position="54"/>
    </location>
</feature>
<dbReference type="GO" id="GO:0005851">
    <property type="term" value="C:eukaryotic translation initiation factor 2B complex"/>
    <property type="evidence" value="ECO:0007669"/>
    <property type="project" value="TreeGrafter"/>
</dbReference>
<protein>
    <recommendedName>
        <fullName evidence="8">Glucose-1-phosphate adenylyltransferase/Bifunctional protein GlmU-like C-terminal hexapeptide domain-containing protein</fullName>
    </recommendedName>
</protein>
<comment type="caution">
    <text evidence="9">The sequence shown here is derived from an EMBL/GenBank/DDBJ whole genome shotgun (WGS) entry which is preliminary data.</text>
</comment>
<sequence>MVKIVGCVLLDHCVVEDGAKIEGCILGKNTKVGVKAELSRCVTQAGYEINAGETLKGEKLEVSDWTAGPDESDEDAKEDEDDSEEGEDESD</sequence>
<comment type="similarity">
    <text evidence="2">Belongs to the eIF-2B gamma/epsilon subunits family.</text>
</comment>
<dbReference type="SUPFAM" id="SSF51161">
    <property type="entry name" value="Trimeric LpxA-like enzymes"/>
    <property type="match status" value="1"/>
</dbReference>
<reference evidence="9" key="1">
    <citation type="submission" date="2021-02" db="EMBL/GenBank/DDBJ databases">
        <authorList>
            <person name="Nieuwenhuis M."/>
            <person name="Van De Peppel L.J.J."/>
        </authorList>
    </citation>
    <scope>NUCLEOTIDE SEQUENCE</scope>
    <source>
        <strain evidence="9">D49</strain>
    </source>
</reference>